<gene>
    <name evidence="2" type="ORF">PIB30_013686</name>
</gene>
<organism evidence="2 3">
    <name type="scientific">Stylosanthes scabra</name>
    <dbReference type="NCBI Taxonomy" id="79078"/>
    <lineage>
        <taxon>Eukaryota</taxon>
        <taxon>Viridiplantae</taxon>
        <taxon>Streptophyta</taxon>
        <taxon>Embryophyta</taxon>
        <taxon>Tracheophyta</taxon>
        <taxon>Spermatophyta</taxon>
        <taxon>Magnoliopsida</taxon>
        <taxon>eudicotyledons</taxon>
        <taxon>Gunneridae</taxon>
        <taxon>Pentapetalae</taxon>
        <taxon>rosids</taxon>
        <taxon>fabids</taxon>
        <taxon>Fabales</taxon>
        <taxon>Fabaceae</taxon>
        <taxon>Papilionoideae</taxon>
        <taxon>50 kb inversion clade</taxon>
        <taxon>dalbergioids sensu lato</taxon>
        <taxon>Dalbergieae</taxon>
        <taxon>Pterocarpus clade</taxon>
        <taxon>Stylosanthes</taxon>
    </lineage>
</organism>
<comment type="similarity">
    <text evidence="1">Belongs to the 'GDSL' lipolytic enzyme family.</text>
</comment>
<dbReference type="Gene3D" id="3.40.50.1110">
    <property type="entry name" value="SGNH hydrolase"/>
    <property type="match status" value="1"/>
</dbReference>
<dbReference type="PANTHER" id="PTHR45642">
    <property type="entry name" value="GDSL ESTERASE/LIPASE EXL3"/>
    <property type="match status" value="1"/>
</dbReference>
<accession>A0ABU6W5Z8</accession>
<dbReference type="InterPro" id="IPR036514">
    <property type="entry name" value="SGNH_hydro_sf"/>
</dbReference>
<dbReference type="EMBL" id="JASCZI010181278">
    <property type="protein sequence ID" value="MED6180794.1"/>
    <property type="molecule type" value="Genomic_DNA"/>
</dbReference>
<comment type="caution">
    <text evidence="2">The sequence shown here is derived from an EMBL/GenBank/DDBJ whole genome shotgun (WGS) entry which is preliminary data.</text>
</comment>
<keyword evidence="3" id="KW-1185">Reference proteome</keyword>
<evidence type="ECO:0000256" key="1">
    <source>
        <dbReference type="ARBA" id="ARBA00008668"/>
    </source>
</evidence>
<dbReference type="CDD" id="cd01837">
    <property type="entry name" value="SGNH_plant_lipase_like"/>
    <property type="match status" value="1"/>
</dbReference>
<dbReference type="InterPro" id="IPR001087">
    <property type="entry name" value="GDSL"/>
</dbReference>
<name>A0ABU6W5Z8_9FABA</name>
<dbReference type="Pfam" id="PF00657">
    <property type="entry name" value="Lipase_GDSL"/>
    <property type="match status" value="1"/>
</dbReference>
<evidence type="ECO:0000313" key="2">
    <source>
        <dbReference type="EMBL" id="MED6180794.1"/>
    </source>
</evidence>
<proteinExistence type="inferred from homology"/>
<dbReference type="Proteomes" id="UP001341840">
    <property type="component" value="Unassembled WGS sequence"/>
</dbReference>
<sequence length="260" mass="28557">MDTGNNNNNLKTEARCNYPPYGKDLEGGGIPTGRFSNGKVPSDFVAEELGIKELLPAYLDPNLQASELVTGVCFASGGAGYDPLTSKLADAIHFDSQIEMFKEYIGKLRGVVGEERAKFIIEKSLYLVVMGSNDISNTYFLSHIRELEYDVPAYTDLLLRLASSSFKEIYELGARRIGVFNVPPIGCVPFQRTVAGGITRNCVDKINDAVKLFNTKLPNELDFLNRNLPHARFVSIDVYNPLLDLIGIKLKTGGAVAQAK</sequence>
<reference evidence="2 3" key="1">
    <citation type="journal article" date="2023" name="Plants (Basel)">
        <title>Bridging the Gap: Combining Genomics and Transcriptomics Approaches to Understand Stylosanthes scabra, an Orphan Legume from the Brazilian Caatinga.</title>
        <authorList>
            <person name="Ferreira-Neto J.R.C."/>
            <person name="da Silva M.D."/>
            <person name="Binneck E."/>
            <person name="de Melo N.F."/>
            <person name="da Silva R.H."/>
            <person name="de Melo A.L.T.M."/>
            <person name="Pandolfi V."/>
            <person name="Bustamante F.O."/>
            <person name="Brasileiro-Vidal A.C."/>
            <person name="Benko-Iseppon A.M."/>
        </authorList>
    </citation>
    <scope>NUCLEOTIDE SEQUENCE [LARGE SCALE GENOMIC DNA]</scope>
    <source>
        <tissue evidence="2">Leaves</tissue>
    </source>
</reference>
<dbReference type="PANTHER" id="PTHR45642:SF135">
    <property type="entry name" value="GDSL ESTERASE_LIPASE EXL2"/>
    <property type="match status" value="1"/>
</dbReference>
<dbReference type="InterPro" id="IPR035669">
    <property type="entry name" value="SGNH_plant_lipase-like"/>
</dbReference>
<evidence type="ECO:0008006" key="4">
    <source>
        <dbReference type="Google" id="ProtNLM"/>
    </source>
</evidence>
<dbReference type="InterPro" id="IPR050592">
    <property type="entry name" value="GDSL_lipolytic_enzyme"/>
</dbReference>
<protein>
    <recommendedName>
        <fullName evidence="4">GDSL esterase/lipase EXL3</fullName>
    </recommendedName>
</protein>
<evidence type="ECO:0000313" key="3">
    <source>
        <dbReference type="Proteomes" id="UP001341840"/>
    </source>
</evidence>